<accession>A0A7J7KY34</accession>
<dbReference type="AlphaFoldDB" id="A0A7J7KY34"/>
<evidence type="ECO:0000313" key="1">
    <source>
        <dbReference type="EMBL" id="KAF6135280.1"/>
    </source>
</evidence>
<dbReference type="Proteomes" id="UP000541444">
    <property type="component" value="Unassembled WGS sequence"/>
</dbReference>
<protein>
    <submittedName>
        <fullName evidence="1">Uncharacterized protein</fullName>
    </submittedName>
</protein>
<name>A0A7J7KY34_9MAGN</name>
<keyword evidence="2" id="KW-1185">Reference proteome</keyword>
<comment type="caution">
    <text evidence="1">The sequence shown here is derived from an EMBL/GenBank/DDBJ whole genome shotgun (WGS) entry which is preliminary data.</text>
</comment>
<sequence length="54" mass="6224">MGVDVRKLCCYFLIVLQVESMGKVGYFRKESLSTKGPSSRRATNFCKYQKRSNI</sequence>
<dbReference type="EMBL" id="JACGCM010002803">
    <property type="protein sequence ID" value="KAF6135280.1"/>
    <property type="molecule type" value="Genomic_DNA"/>
</dbReference>
<gene>
    <name evidence="1" type="ORF">GIB67_021642</name>
</gene>
<evidence type="ECO:0000313" key="2">
    <source>
        <dbReference type="Proteomes" id="UP000541444"/>
    </source>
</evidence>
<organism evidence="1 2">
    <name type="scientific">Kingdonia uniflora</name>
    <dbReference type="NCBI Taxonomy" id="39325"/>
    <lineage>
        <taxon>Eukaryota</taxon>
        <taxon>Viridiplantae</taxon>
        <taxon>Streptophyta</taxon>
        <taxon>Embryophyta</taxon>
        <taxon>Tracheophyta</taxon>
        <taxon>Spermatophyta</taxon>
        <taxon>Magnoliopsida</taxon>
        <taxon>Ranunculales</taxon>
        <taxon>Circaeasteraceae</taxon>
        <taxon>Kingdonia</taxon>
    </lineage>
</organism>
<reference evidence="1 2" key="1">
    <citation type="journal article" date="2020" name="IScience">
        <title>Genome Sequencing of the Endangered Kingdonia uniflora (Circaeasteraceae, Ranunculales) Reveals Potential Mechanisms of Evolutionary Specialization.</title>
        <authorList>
            <person name="Sun Y."/>
            <person name="Deng T."/>
            <person name="Zhang A."/>
            <person name="Moore M.J."/>
            <person name="Landis J.B."/>
            <person name="Lin N."/>
            <person name="Zhang H."/>
            <person name="Zhang X."/>
            <person name="Huang J."/>
            <person name="Zhang X."/>
            <person name="Sun H."/>
            <person name="Wang H."/>
        </authorList>
    </citation>
    <scope>NUCLEOTIDE SEQUENCE [LARGE SCALE GENOMIC DNA]</scope>
    <source>
        <strain evidence="1">TB1705</strain>
        <tissue evidence="1">Leaf</tissue>
    </source>
</reference>
<proteinExistence type="predicted"/>